<protein>
    <recommendedName>
        <fullName evidence="5">Autophagy-related protein 28</fullName>
    </recommendedName>
</protein>
<sequence>MSSASSFLPRLSLSRNTGPVLPFHNQPGSTVRKQPSEYDLSDLSPRAEDDLLSPETWRNQKSASSSDHRTSSPTHSSSTRASSNAGSASKVKSNNRLLFTGPPPPIVSSRIHYRDEEEPQTPAHPFEAATSIARNVGSVFFDRNASRPSHTRSSPDSEPDAVWRNLQHRERALQKELQHLLDAQSSGLAAGLAPPPGLSTTNSEVDGTSTPTGLSQSIYTDAASTISTSTKASRRVAFSQANLAATGEVIPVRQPKHKPITLRAARAGLARQITLLADLKSEEDATLTTALATRKKALAQLRKLAAQQEEISEELRVLEEDKDEPLAKELRELTQERSDIKKEIVELEERLVELRNRKRFLDAKVGDIWNRREAGLSGYRGALKDVEGRLEGILSRPGVRPLDLEAINPQPPPTPYDNDGGGEEGQISQPISLGGSEFLRLRPERRTPEMAREWWEGEIAILEKRKAEVDKDRLALEEGVEVWKAAVRVVNDFEAGMHKEMMNSIHPDVTGTTLSPEEAMGTQFGKMGSVMAALEEQLRTAEDKGWNLLICAIGAELEAFKLGRDMLQDMLRDAGMEVGNDDDGQETPHLGRSALLDETAGQQHQQSRQLNDGQKTTKMTHDNDDNSNNLVDLHAEESDNEVPQDLLVSTHEPDPKLRRMVSKESTESENEVPPEFLAEHF</sequence>
<keyword evidence="1" id="KW-0175">Coiled coil</keyword>
<feature type="compositionally biased region" description="Basic and acidic residues" evidence="2">
    <location>
        <begin position="651"/>
        <end position="666"/>
    </location>
</feature>
<feature type="region of interest" description="Disordered" evidence="2">
    <location>
        <begin position="598"/>
        <end position="681"/>
    </location>
</feature>
<reference evidence="3" key="2">
    <citation type="submission" date="2023-05" db="EMBL/GenBank/DDBJ databases">
        <authorList>
            <consortium name="Lawrence Berkeley National Laboratory"/>
            <person name="Steindorff A."/>
            <person name="Hensen N."/>
            <person name="Bonometti L."/>
            <person name="Westerberg I."/>
            <person name="Brannstrom I.O."/>
            <person name="Guillou S."/>
            <person name="Cros-Aarteil S."/>
            <person name="Calhoun S."/>
            <person name="Haridas S."/>
            <person name="Kuo A."/>
            <person name="Mondo S."/>
            <person name="Pangilinan J."/>
            <person name="Riley R."/>
            <person name="Labutti K."/>
            <person name="Andreopoulos B."/>
            <person name="Lipzen A."/>
            <person name="Chen C."/>
            <person name="Yanf M."/>
            <person name="Daum C."/>
            <person name="Ng V."/>
            <person name="Clum A."/>
            <person name="Ohm R."/>
            <person name="Martin F."/>
            <person name="Silar P."/>
            <person name="Natvig D."/>
            <person name="Lalanne C."/>
            <person name="Gautier V."/>
            <person name="Ament-Velasquez S.L."/>
            <person name="Kruys A."/>
            <person name="Hutchinson M.I."/>
            <person name="Powell A.J."/>
            <person name="Barry K."/>
            <person name="Miller A.N."/>
            <person name="Grigoriev I.V."/>
            <person name="Debuchy R."/>
            <person name="Gladieux P."/>
            <person name="Thoren M.H."/>
            <person name="Johannesson H."/>
        </authorList>
    </citation>
    <scope>NUCLEOTIDE SEQUENCE</scope>
    <source>
        <strain evidence="3">PSN309</strain>
    </source>
</reference>
<accession>A0AAN7ADL6</accession>
<feature type="compositionally biased region" description="Polar residues" evidence="2">
    <location>
        <begin position="200"/>
        <end position="214"/>
    </location>
</feature>
<gene>
    <name evidence="3" type="ORF">QBC35DRAFT_119383</name>
</gene>
<name>A0AAN7ADL6_9PEZI</name>
<organism evidence="3 4">
    <name type="scientific">Podospora australis</name>
    <dbReference type="NCBI Taxonomy" id="1536484"/>
    <lineage>
        <taxon>Eukaryota</taxon>
        <taxon>Fungi</taxon>
        <taxon>Dikarya</taxon>
        <taxon>Ascomycota</taxon>
        <taxon>Pezizomycotina</taxon>
        <taxon>Sordariomycetes</taxon>
        <taxon>Sordariomycetidae</taxon>
        <taxon>Sordariales</taxon>
        <taxon>Podosporaceae</taxon>
        <taxon>Podospora</taxon>
    </lineage>
</organism>
<comment type="caution">
    <text evidence="3">The sequence shown here is derived from an EMBL/GenBank/DDBJ whole genome shotgun (WGS) entry which is preliminary data.</text>
</comment>
<reference evidence="3" key="1">
    <citation type="journal article" date="2023" name="Mol. Phylogenet. Evol.">
        <title>Genome-scale phylogeny and comparative genomics of the fungal order Sordariales.</title>
        <authorList>
            <person name="Hensen N."/>
            <person name="Bonometti L."/>
            <person name="Westerberg I."/>
            <person name="Brannstrom I.O."/>
            <person name="Guillou S."/>
            <person name="Cros-Aarteil S."/>
            <person name="Calhoun S."/>
            <person name="Haridas S."/>
            <person name="Kuo A."/>
            <person name="Mondo S."/>
            <person name="Pangilinan J."/>
            <person name="Riley R."/>
            <person name="LaButti K."/>
            <person name="Andreopoulos B."/>
            <person name="Lipzen A."/>
            <person name="Chen C."/>
            <person name="Yan M."/>
            <person name="Daum C."/>
            <person name="Ng V."/>
            <person name="Clum A."/>
            <person name="Steindorff A."/>
            <person name="Ohm R.A."/>
            <person name="Martin F."/>
            <person name="Silar P."/>
            <person name="Natvig D.O."/>
            <person name="Lalanne C."/>
            <person name="Gautier V."/>
            <person name="Ament-Velasquez S.L."/>
            <person name="Kruys A."/>
            <person name="Hutchinson M.I."/>
            <person name="Powell A.J."/>
            <person name="Barry K."/>
            <person name="Miller A.N."/>
            <person name="Grigoriev I.V."/>
            <person name="Debuchy R."/>
            <person name="Gladieux P."/>
            <person name="Hiltunen Thoren M."/>
            <person name="Johannesson H."/>
        </authorList>
    </citation>
    <scope>NUCLEOTIDE SEQUENCE</scope>
    <source>
        <strain evidence="3">PSN309</strain>
    </source>
</reference>
<dbReference type="EMBL" id="MU864559">
    <property type="protein sequence ID" value="KAK4183308.1"/>
    <property type="molecule type" value="Genomic_DNA"/>
</dbReference>
<dbReference type="Proteomes" id="UP001302126">
    <property type="component" value="Unassembled WGS sequence"/>
</dbReference>
<feature type="region of interest" description="Disordered" evidence="2">
    <location>
        <begin position="1"/>
        <end position="109"/>
    </location>
</feature>
<evidence type="ECO:0000313" key="4">
    <source>
        <dbReference type="Proteomes" id="UP001302126"/>
    </source>
</evidence>
<feature type="region of interest" description="Disordered" evidence="2">
    <location>
        <begin position="402"/>
        <end position="433"/>
    </location>
</feature>
<evidence type="ECO:0008006" key="5">
    <source>
        <dbReference type="Google" id="ProtNLM"/>
    </source>
</evidence>
<evidence type="ECO:0000256" key="1">
    <source>
        <dbReference type="SAM" id="Coils"/>
    </source>
</evidence>
<proteinExistence type="predicted"/>
<feature type="region of interest" description="Disordered" evidence="2">
    <location>
        <begin position="187"/>
        <end position="214"/>
    </location>
</feature>
<evidence type="ECO:0000313" key="3">
    <source>
        <dbReference type="EMBL" id="KAK4183308.1"/>
    </source>
</evidence>
<evidence type="ECO:0000256" key="2">
    <source>
        <dbReference type="SAM" id="MobiDB-lite"/>
    </source>
</evidence>
<keyword evidence="4" id="KW-1185">Reference proteome</keyword>
<feature type="coiled-coil region" evidence="1">
    <location>
        <begin position="294"/>
        <end position="364"/>
    </location>
</feature>
<feature type="compositionally biased region" description="Polar residues" evidence="2">
    <location>
        <begin position="600"/>
        <end position="617"/>
    </location>
</feature>
<dbReference type="AlphaFoldDB" id="A0AAN7ADL6"/>
<feature type="compositionally biased region" description="Low complexity" evidence="2">
    <location>
        <begin position="71"/>
        <end position="89"/>
    </location>
</feature>